<dbReference type="PANTHER" id="PTHR43130">
    <property type="entry name" value="ARAC-FAMILY TRANSCRIPTIONAL REGULATOR"/>
    <property type="match status" value="1"/>
</dbReference>
<reference evidence="3 5" key="2">
    <citation type="submission" date="2018-06" db="EMBL/GenBank/DDBJ databases">
        <authorList>
            <consortium name="Pathogen Informatics"/>
            <person name="Doyle S."/>
        </authorList>
    </citation>
    <scope>NUCLEOTIDE SEQUENCE [LARGE SCALE GENOMIC DNA]</scope>
    <source>
        <strain evidence="3 5">NCTC12376</strain>
    </source>
</reference>
<dbReference type="OrthoDB" id="9803764at2"/>
<evidence type="ECO:0000313" key="5">
    <source>
        <dbReference type="Proteomes" id="UP000254230"/>
    </source>
</evidence>
<dbReference type="SUPFAM" id="SSF52317">
    <property type="entry name" value="Class I glutamine amidotransferase-like"/>
    <property type="match status" value="1"/>
</dbReference>
<dbReference type="CDD" id="cd03139">
    <property type="entry name" value="GATase1_PfpI_2"/>
    <property type="match status" value="1"/>
</dbReference>
<dbReference type="AlphaFoldDB" id="A0A378L3H3"/>
<dbReference type="Proteomes" id="UP000054639">
    <property type="component" value="Unassembled WGS sequence"/>
</dbReference>
<protein>
    <submittedName>
        <fullName evidence="2 3">ThiJ/PfpI family</fullName>
    </submittedName>
</protein>
<proteinExistence type="predicted"/>
<dbReference type="InterPro" id="IPR029062">
    <property type="entry name" value="Class_I_gatase-like"/>
</dbReference>
<reference evidence="2 4" key="1">
    <citation type="submission" date="2015-11" db="EMBL/GenBank/DDBJ databases">
        <title>Genomic analysis of 38 Legionella species identifies large and diverse effector repertoires.</title>
        <authorList>
            <person name="Burstein D."/>
            <person name="Amaro F."/>
            <person name="Zusman T."/>
            <person name="Lifshitz Z."/>
            <person name="Cohen O."/>
            <person name="Gilbert J.A."/>
            <person name="Pupko T."/>
            <person name="Shuman H.A."/>
            <person name="Segal G."/>
        </authorList>
    </citation>
    <scope>NUCLEOTIDE SEQUENCE [LARGE SCALE GENOMIC DNA]</scope>
    <source>
        <strain evidence="2 4">ATCC 49507</strain>
    </source>
</reference>
<dbReference type="EMBL" id="LNYR01000031">
    <property type="protein sequence ID" value="KTD47555.1"/>
    <property type="molecule type" value="Genomic_DNA"/>
</dbReference>
<evidence type="ECO:0000313" key="4">
    <source>
        <dbReference type="Proteomes" id="UP000054639"/>
    </source>
</evidence>
<keyword evidence="4" id="KW-1185">Reference proteome</keyword>
<dbReference type="Proteomes" id="UP000254230">
    <property type="component" value="Unassembled WGS sequence"/>
</dbReference>
<evidence type="ECO:0000313" key="2">
    <source>
        <dbReference type="EMBL" id="KTD47555.1"/>
    </source>
</evidence>
<dbReference type="EMBL" id="UGOW01000001">
    <property type="protein sequence ID" value="STY18690.1"/>
    <property type="molecule type" value="Genomic_DNA"/>
</dbReference>
<dbReference type="InterPro" id="IPR052158">
    <property type="entry name" value="INH-QAR"/>
</dbReference>
<dbReference type="RefSeq" id="WP_058474106.1">
    <property type="nucleotide sequence ID" value="NZ_CAAAIL010000001.1"/>
</dbReference>
<dbReference type="PANTHER" id="PTHR43130:SF15">
    <property type="entry name" value="THIJ_PFPI FAMILY PROTEIN (AFU_ORTHOLOGUE AFUA_5G14240)"/>
    <property type="match status" value="1"/>
</dbReference>
<dbReference type="Gene3D" id="3.40.50.880">
    <property type="match status" value="1"/>
</dbReference>
<accession>A0A378L3H3</accession>
<feature type="domain" description="DJ-1/PfpI" evidence="1">
    <location>
        <begin position="13"/>
        <end position="173"/>
    </location>
</feature>
<evidence type="ECO:0000259" key="1">
    <source>
        <dbReference type="Pfam" id="PF01965"/>
    </source>
</evidence>
<name>A0A378L3H3_9GAMM</name>
<dbReference type="Pfam" id="PF01965">
    <property type="entry name" value="DJ-1_PfpI"/>
    <property type="match status" value="1"/>
</dbReference>
<dbReference type="STRING" id="45072.Lqua_1948"/>
<evidence type="ECO:0000313" key="3">
    <source>
        <dbReference type="EMBL" id="STY18690.1"/>
    </source>
</evidence>
<dbReference type="InterPro" id="IPR002818">
    <property type="entry name" value="DJ-1/PfpI"/>
</dbReference>
<organism evidence="3 5">
    <name type="scientific">Legionella quateirensis</name>
    <dbReference type="NCBI Taxonomy" id="45072"/>
    <lineage>
        <taxon>Bacteria</taxon>
        <taxon>Pseudomonadati</taxon>
        <taxon>Pseudomonadota</taxon>
        <taxon>Gammaproteobacteria</taxon>
        <taxon>Legionellales</taxon>
        <taxon>Legionellaceae</taxon>
        <taxon>Legionella</taxon>
    </lineage>
</organism>
<sequence>MNPHKTSVKNLGIVLFPNFETLDVFGPLEMFGMIPNYLNCILISEQKGLIKSAQGQSVLSDYSWHEAPHLDLLLVPGGMGTRTEIYNEPLIHWLQNRCVKAEIILSVCTGAALLAKAGILDGHKATTNKLAFEWVTQQSKQVQWIKKARWVEDGKIITSSGISAGIDMSLYVISRLFGESVRNDIARKAEYTLNTDPDNDPFMIT</sequence>
<gene>
    <name evidence="2" type="ORF">Lqua_1948</name>
    <name evidence="3" type="ORF">NCTC12376_02511</name>
</gene>